<dbReference type="SUPFAM" id="SSF52402">
    <property type="entry name" value="Adenine nucleotide alpha hydrolases-like"/>
    <property type="match status" value="1"/>
</dbReference>
<dbReference type="Gene3D" id="3.60.20.10">
    <property type="entry name" value="Glutamine Phosphoribosylpyrophosphate, subunit 1, domain 1"/>
    <property type="match status" value="1"/>
</dbReference>
<dbReference type="InterPro" id="IPR014729">
    <property type="entry name" value="Rossmann-like_a/b/a_fold"/>
</dbReference>
<evidence type="ECO:0000256" key="4">
    <source>
        <dbReference type="ARBA" id="ARBA00022741"/>
    </source>
</evidence>
<evidence type="ECO:0000256" key="3">
    <source>
        <dbReference type="ARBA" id="ARBA00012737"/>
    </source>
</evidence>
<dbReference type="Gene3D" id="3.40.50.620">
    <property type="entry name" value="HUPs"/>
    <property type="match status" value="1"/>
</dbReference>
<dbReference type="EMBL" id="JBBMFJ010000033">
    <property type="protein sequence ID" value="MEQ2564173.1"/>
    <property type="molecule type" value="Genomic_DNA"/>
</dbReference>
<sequence length="623" mass="71777">MCGIAGFYQNQFDYLKERTRYRSILEQMYFVQKHRGPDESGTFLASHFGLAHVRLSIIDPCSGHQPMLRTVNGHTFGIVYNGELYNSHELKQDLIQLGYAFETCCDTEIILNGYLEYGTDFVTRMNGIFAFAILDPVQDCLFLFRDRMGVKPLFYTVLKDQIVFSSEIKGLFAFPGITPRLGKRGLNEIFSLGPARTPGCGVFESIHEVLPGTYLCCHGTDLHTIRYWQLESHPHTDSEEETVEKTAFLVQDAICRQIISDVPICTFLSGGVDSSLVSAVCAAELKKRNRQLATFSFDFKDNDKYFTANAFQPSRDRPYVDIMVKYLRSDQHNLECDSPSQAELLYASVKAHDLPNMADVDSSMLYFCSLVSRTHKVALTGECADEIFGGYPWFHKKECFEAHTFPWTMDLSARKVLLSDDFIEFLDMDSYVRNAYEQSVFETPRCAEDTPKEARRREISWLNLKWFMQTLLNRMDRTSMHSGLEARVPFADHRIVEYLWNVPWNIKAKNGIAKYLLRQSANGLLPDEILWRRKSPYPKTYDTAYEALLVNQMREILADSHAPVLSFLDRKKVEAFLESPSDYGKPWYGQLMAAPQLLAYMIQINYWMEQYQIALCQHLVYHS</sequence>
<keyword evidence="11" id="KW-1185">Reference proteome</keyword>
<dbReference type="InterPro" id="IPR017932">
    <property type="entry name" value="GATase_2_dom"/>
</dbReference>
<comment type="similarity">
    <text evidence="2">Belongs to the asparagine synthetase family.</text>
</comment>
<accession>A0ABV1HQC3</accession>
<gene>
    <name evidence="10" type="primary">asnB</name>
    <name evidence="10" type="ORF">WMO41_13545</name>
</gene>
<dbReference type="InterPro" id="IPR006426">
    <property type="entry name" value="Asn_synth_AEB"/>
</dbReference>
<dbReference type="NCBIfam" id="TIGR01536">
    <property type="entry name" value="asn_synth_AEB"/>
    <property type="match status" value="1"/>
</dbReference>
<dbReference type="PANTHER" id="PTHR43284:SF1">
    <property type="entry name" value="ASPARAGINE SYNTHETASE"/>
    <property type="match status" value="1"/>
</dbReference>
<feature type="domain" description="Glutamine amidotransferase type-2" evidence="9">
    <location>
        <begin position="2"/>
        <end position="220"/>
    </location>
</feature>
<keyword evidence="7" id="KW-0315">Glutamine amidotransferase</keyword>
<dbReference type="EC" id="6.3.5.4" evidence="3"/>
<evidence type="ECO:0000256" key="6">
    <source>
        <dbReference type="ARBA" id="ARBA00022888"/>
    </source>
</evidence>
<evidence type="ECO:0000313" key="11">
    <source>
        <dbReference type="Proteomes" id="UP001437460"/>
    </source>
</evidence>
<keyword evidence="10" id="KW-0436">Ligase</keyword>
<comment type="catalytic activity">
    <reaction evidence="8">
        <text>L-aspartate + L-glutamine + ATP + H2O = L-asparagine + L-glutamate + AMP + diphosphate + H(+)</text>
        <dbReference type="Rhea" id="RHEA:12228"/>
        <dbReference type="ChEBI" id="CHEBI:15377"/>
        <dbReference type="ChEBI" id="CHEBI:15378"/>
        <dbReference type="ChEBI" id="CHEBI:29985"/>
        <dbReference type="ChEBI" id="CHEBI:29991"/>
        <dbReference type="ChEBI" id="CHEBI:30616"/>
        <dbReference type="ChEBI" id="CHEBI:33019"/>
        <dbReference type="ChEBI" id="CHEBI:58048"/>
        <dbReference type="ChEBI" id="CHEBI:58359"/>
        <dbReference type="ChEBI" id="CHEBI:456215"/>
        <dbReference type="EC" id="6.3.5.4"/>
    </reaction>
</comment>
<evidence type="ECO:0000256" key="1">
    <source>
        <dbReference type="ARBA" id="ARBA00005187"/>
    </source>
</evidence>
<dbReference type="GO" id="GO:0004066">
    <property type="term" value="F:asparagine synthase (glutamine-hydrolyzing) activity"/>
    <property type="evidence" value="ECO:0007669"/>
    <property type="project" value="UniProtKB-EC"/>
</dbReference>
<dbReference type="RefSeq" id="WP_349230218.1">
    <property type="nucleotide sequence ID" value="NZ_JBBMFJ010000033.1"/>
</dbReference>
<dbReference type="InterPro" id="IPR001962">
    <property type="entry name" value="Asn_synthase"/>
</dbReference>
<dbReference type="PROSITE" id="PS51278">
    <property type="entry name" value="GATASE_TYPE_2"/>
    <property type="match status" value="1"/>
</dbReference>
<evidence type="ECO:0000313" key="10">
    <source>
        <dbReference type="EMBL" id="MEQ2564173.1"/>
    </source>
</evidence>
<keyword evidence="6" id="KW-0061">Asparagine biosynthesis</keyword>
<evidence type="ECO:0000256" key="2">
    <source>
        <dbReference type="ARBA" id="ARBA00005752"/>
    </source>
</evidence>
<dbReference type="InterPro" id="IPR033738">
    <property type="entry name" value="AsnB_N"/>
</dbReference>
<comment type="pathway">
    <text evidence="1">Amino-acid biosynthesis; L-asparagine biosynthesis; L-asparagine from L-aspartate (L-Gln route): step 1/1.</text>
</comment>
<dbReference type="PANTHER" id="PTHR43284">
    <property type="entry name" value="ASPARAGINE SYNTHETASE (GLUTAMINE-HYDROLYZING)"/>
    <property type="match status" value="1"/>
</dbReference>
<reference evidence="10 11" key="1">
    <citation type="submission" date="2024-03" db="EMBL/GenBank/DDBJ databases">
        <title>Human intestinal bacterial collection.</title>
        <authorList>
            <person name="Pauvert C."/>
            <person name="Hitch T.C.A."/>
            <person name="Clavel T."/>
        </authorList>
    </citation>
    <scope>NUCLEOTIDE SEQUENCE [LARGE SCALE GENOMIC DNA]</scope>
    <source>
        <strain evidence="10 11">CLA-AP-H27</strain>
    </source>
</reference>
<protein>
    <recommendedName>
        <fullName evidence="3">asparagine synthase (glutamine-hydrolyzing)</fullName>
        <ecNumber evidence="3">6.3.5.4</ecNumber>
    </recommendedName>
</protein>
<evidence type="ECO:0000259" key="9">
    <source>
        <dbReference type="PROSITE" id="PS51278"/>
    </source>
</evidence>
<keyword evidence="5" id="KW-0067">ATP-binding</keyword>
<dbReference type="CDD" id="cd01991">
    <property type="entry name" value="Asn_synthase_B_C"/>
    <property type="match status" value="1"/>
</dbReference>
<dbReference type="InterPro" id="IPR051786">
    <property type="entry name" value="ASN_synthetase/amidase"/>
</dbReference>
<dbReference type="Proteomes" id="UP001437460">
    <property type="component" value="Unassembled WGS sequence"/>
</dbReference>
<evidence type="ECO:0000256" key="5">
    <source>
        <dbReference type="ARBA" id="ARBA00022840"/>
    </source>
</evidence>
<evidence type="ECO:0000256" key="7">
    <source>
        <dbReference type="ARBA" id="ARBA00022962"/>
    </source>
</evidence>
<proteinExistence type="inferred from homology"/>
<dbReference type="Pfam" id="PF00733">
    <property type="entry name" value="Asn_synthase"/>
    <property type="match status" value="1"/>
</dbReference>
<dbReference type="PIRSF" id="PIRSF001589">
    <property type="entry name" value="Asn_synthetase_glu-h"/>
    <property type="match status" value="1"/>
</dbReference>
<dbReference type="CDD" id="cd00712">
    <property type="entry name" value="AsnB"/>
    <property type="match status" value="1"/>
</dbReference>
<evidence type="ECO:0000256" key="8">
    <source>
        <dbReference type="ARBA" id="ARBA00048741"/>
    </source>
</evidence>
<keyword evidence="6" id="KW-0028">Amino-acid biosynthesis</keyword>
<dbReference type="Pfam" id="PF13537">
    <property type="entry name" value="GATase_7"/>
    <property type="match status" value="1"/>
</dbReference>
<comment type="caution">
    <text evidence="10">The sequence shown here is derived from an EMBL/GenBank/DDBJ whole genome shotgun (WGS) entry which is preliminary data.</text>
</comment>
<dbReference type="SUPFAM" id="SSF56235">
    <property type="entry name" value="N-terminal nucleophile aminohydrolases (Ntn hydrolases)"/>
    <property type="match status" value="1"/>
</dbReference>
<name>A0ABV1HQC3_9FIRM</name>
<dbReference type="InterPro" id="IPR029055">
    <property type="entry name" value="Ntn_hydrolases_N"/>
</dbReference>
<keyword evidence="4" id="KW-0547">Nucleotide-binding</keyword>
<organism evidence="10 11">
    <name type="scientific">Ventrimonas faecis</name>
    <dbReference type="NCBI Taxonomy" id="3133170"/>
    <lineage>
        <taxon>Bacteria</taxon>
        <taxon>Bacillati</taxon>
        <taxon>Bacillota</taxon>
        <taxon>Clostridia</taxon>
        <taxon>Lachnospirales</taxon>
        <taxon>Lachnospiraceae</taxon>
        <taxon>Ventrimonas</taxon>
    </lineage>
</organism>